<dbReference type="InterPro" id="IPR050320">
    <property type="entry name" value="N5-glutamine_MTase"/>
</dbReference>
<dbReference type="Gene3D" id="1.10.8.10">
    <property type="entry name" value="DNA helicase RuvA subunit, C-terminal domain"/>
    <property type="match status" value="1"/>
</dbReference>
<evidence type="ECO:0000256" key="5">
    <source>
        <dbReference type="HAMAP-Rule" id="MF_02126"/>
    </source>
</evidence>
<evidence type="ECO:0000256" key="2">
    <source>
        <dbReference type="ARBA" id="ARBA00022679"/>
    </source>
</evidence>
<dbReference type="Pfam" id="PF13847">
    <property type="entry name" value="Methyltransf_31"/>
    <property type="match status" value="1"/>
</dbReference>
<name>A0A3E0X4G0_9GAMM</name>
<dbReference type="GO" id="GO:0032259">
    <property type="term" value="P:methylation"/>
    <property type="evidence" value="ECO:0007669"/>
    <property type="project" value="UniProtKB-KW"/>
</dbReference>
<dbReference type="Gene3D" id="3.40.50.150">
    <property type="entry name" value="Vaccinia Virus protein VP39"/>
    <property type="match status" value="1"/>
</dbReference>
<keyword evidence="1 5" id="KW-0489">Methyltransferase</keyword>
<dbReference type="EC" id="2.1.1.297" evidence="5"/>
<dbReference type="Pfam" id="PF17827">
    <property type="entry name" value="PrmC_N"/>
    <property type="match status" value="1"/>
</dbReference>
<feature type="binding site" evidence="5">
    <location>
        <begin position="120"/>
        <end position="124"/>
    </location>
    <ligand>
        <name>S-adenosyl-L-methionine</name>
        <dbReference type="ChEBI" id="CHEBI:59789"/>
    </ligand>
</feature>
<comment type="function">
    <text evidence="5">Methylates the class 1 translation termination release factors RF1/PrfA and RF2/PrfB on the glutamine residue of the universally conserved GGQ motif.</text>
</comment>
<dbReference type="InterPro" id="IPR019874">
    <property type="entry name" value="RF_methyltr_PrmC"/>
</dbReference>
<comment type="caution">
    <text evidence="8">The sequence shown here is derived from an EMBL/GenBank/DDBJ whole genome shotgun (WGS) entry which is preliminary data.</text>
</comment>
<evidence type="ECO:0000256" key="1">
    <source>
        <dbReference type="ARBA" id="ARBA00022603"/>
    </source>
</evidence>
<organism evidence="8 9">
    <name type="scientific">Alkalilimnicola ehrlichii</name>
    <dbReference type="NCBI Taxonomy" id="351052"/>
    <lineage>
        <taxon>Bacteria</taxon>
        <taxon>Pseudomonadati</taxon>
        <taxon>Pseudomonadota</taxon>
        <taxon>Gammaproteobacteria</taxon>
        <taxon>Chromatiales</taxon>
        <taxon>Ectothiorhodospiraceae</taxon>
        <taxon>Alkalilimnicola</taxon>
    </lineage>
</organism>
<evidence type="ECO:0000313" key="9">
    <source>
        <dbReference type="Proteomes" id="UP000256763"/>
    </source>
</evidence>
<dbReference type="AlphaFoldDB" id="A0A3E0X4G0"/>
<gene>
    <name evidence="5" type="primary">prmC</name>
    <name evidence="8" type="ORF">CAL65_01170</name>
</gene>
<comment type="similarity">
    <text evidence="5">Belongs to the protein N5-glutamine methyltransferase family. PrmC subfamily.</text>
</comment>
<feature type="domain" description="Release factor glutamine methyltransferase N-terminal" evidence="7">
    <location>
        <begin position="7"/>
        <end position="75"/>
    </location>
</feature>
<keyword evidence="2 5" id="KW-0808">Transferase</keyword>
<dbReference type="GO" id="GO:0003676">
    <property type="term" value="F:nucleic acid binding"/>
    <property type="evidence" value="ECO:0007669"/>
    <property type="project" value="InterPro"/>
</dbReference>
<evidence type="ECO:0000256" key="4">
    <source>
        <dbReference type="ARBA" id="ARBA00048391"/>
    </source>
</evidence>
<feature type="domain" description="Methyltransferase" evidence="6">
    <location>
        <begin position="112"/>
        <end position="243"/>
    </location>
</feature>
<dbReference type="PROSITE" id="PS00092">
    <property type="entry name" value="N6_MTASE"/>
    <property type="match status" value="1"/>
</dbReference>
<reference evidence="9" key="1">
    <citation type="submission" date="2017-05" db="EMBL/GenBank/DDBJ databases">
        <authorList>
            <person name="Sharma S."/>
            <person name="Sidhu C."/>
            <person name="Pinnaka A.K."/>
        </authorList>
    </citation>
    <scope>NUCLEOTIDE SEQUENCE [LARGE SCALE GENOMIC DNA]</scope>
    <source>
        <strain evidence="9">AK93</strain>
    </source>
</reference>
<keyword evidence="9" id="KW-1185">Reference proteome</keyword>
<dbReference type="PANTHER" id="PTHR18895:SF74">
    <property type="entry name" value="MTRF1L RELEASE FACTOR GLUTAMINE METHYLTRANSFERASE"/>
    <property type="match status" value="1"/>
</dbReference>
<evidence type="ECO:0000259" key="7">
    <source>
        <dbReference type="Pfam" id="PF17827"/>
    </source>
</evidence>
<feature type="binding site" evidence="5">
    <location>
        <position position="171"/>
    </location>
    <ligand>
        <name>S-adenosyl-L-methionine</name>
        <dbReference type="ChEBI" id="CHEBI:59789"/>
    </ligand>
</feature>
<feature type="binding site" evidence="5">
    <location>
        <position position="186"/>
    </location>
    <ligand>
        <name>S-adenosyl-L-methionine</name>
        <dbReference type="ChEBI" id="CHEBI:59789"/>
    </ligand>
</feature>
<dbReference type="CDD" id="cd02440">
    <property type="entry name" value="AdoMet_MTases"/>
    <property type="match status" value="1"/>
</dbReference>
<dbReference type="Proteomes" id="UP000256763">
    <property type="component" value="Unassembled WGS sequence"/>
</dbReference>
<proteinExistence type="inferred from homology"/>
<dbReference type="InterPro" id="IPR002052">
    <property type="entry name" value="DNA_methylase_N6_adenine_CS"/>
</dbReference>
<evidence type="ECO:0000313" key="8">
    <source>
        <dbReference type="EMBL" id="RFA39634.1"/>
    </source>
</evidence>
<dbReference type="FunFam" id="3.40.50.150:FF:000053">
    <property type="entry name" value="Release factor glutamine methyltransferase"/>
    <property type="match status" value="1"/>
</dbReference>
<dbReference type="InterPro" id="IPR029063">
    <property type="entry name" value="SAM-dependent_MTases_sf"/>
</dbReference>
<dbReference type="InterPro" id="IPR040758">
    <property type="entry name" value="PrmC_N"/>
</dbReference>
<evidence type="ECO:0000259" key="6">
    <source>
        <dbReference type="Pfam" id="PF13847"/>
    </source>
</evidence>
<accession>A0A3E0X4G0</accession>
<sequence length="289" mass="31448">MATLAAALAWGEQCLYGLSDSARLDAEVLLCHCLKVNRSFLYTWPERALDTATQEAFTALVEQRHSGQPVAYLIGAQEFWSLPLRVTPDTLIPRPETELLVEQALVLLPSQAAVKVADLGTGSGAIALAIASERPQANVIAVDNSAGALAVARDNRDRLGFSNVDLRQGDWFAPLVGERLHVIVSNPPYIGAEEPEPYRGDCRFEPATALLSEDAGLADLRTIIQAAPNYLTPHGALLLEHGYRQGAAVRQLLTLAGFEQVVTIRDLNGHERVSRGRLPNTHRPDVTHR</sequence>
<protein>
    <recommendedName>
        <fullName evidence="5">Release factor glutamine methyltransferase</fullName>
        <shortName evidence="5">RF MTase</shortName>
        <ecNumber evidence="5">2.1.1.297</ecNumber>
    </recommendedName>
    <alternativeName>
        <fullName evidence="5">N5-glutamine methyltransferase PrmC</fullName>
    </alternativeName>
    <alternativeName>
        <fullName evidence="5">Protein-(glutamine-N5) MTase PrmC</fullName>
    </alternativeName>
    <alternativeName>
        <fullName evidence="5">Protein-glutamine N-methyltransferase PrmC</fullName>
    </alternativeName>
</protein>
<feature type="binding site" evidence="5">
    <location>
        <position position="143"/>
    </location>
    <ligand>
        <name>S-adenosyl-L-methionine</name>
        <dbReference type="ChEBI" id="CHEBI:59789"/>
    </ligand>
</feature>
<dbReference type="InterPro" id="IPR004556">
    <property type="entry name" value="HemK-like"/>
</dbReference>
<evidence type="ECO:0000256" key="3">
    <source>
        <dbReference type="ARBA" id="ARBA00022691"/>
    </source>
</evidence>
<dbReference type="HAMAP" id="MF_02126">
    <property type="entry name" value="RF_methyltr_PrmC"/>
    <property type="match status" value="1"/>
</dbReference>
<keyword evidence="3 5" id="KW-0949">S-adenosyl-L-methionine</keyword>
<feature type="binding site" evidence="5">
    <location>
        <begin position="186"/>
        <end position="189"/>
    </location>
    <ligand>
        <name>substrate</name>
    </ligand>
</feature>
<dbReference type="SUPFAM" id="SSF53335">
    <property type="entry name" value="S-adenosyl-L-methionine-dependent methyltransferases"/>
    <property type="match status" value="1"/>
</dbReference>
<dbReference type="EMBL" id="NFZW01000001">
    <property type="protein sequence ID" value="RFA39634.1"/>
    <property type="molecule type" value="Genomic_DNA"/>
</dbReference>
<dbReference type="InterPro" id="IPR025714">
    <property type="entry name" value="Methyltranfer_dom"/>
</dbReference>
<dbReference type="GO" id="GO:0102559">
    <property type="term" value="F:peptide chain release factor N(5)-glutamine methyltransferase activity"/>
    <property type="evidence" value="ECO:0007669"/>
    <property type="project" value="UniProtKB-EC"/>
</dbReference>
<comment type="catalytic activity">
    <reaction evidence="4 5">
        <text>L-glutaminyl-[peptide chain release factor] + S-adenosyl-L-methionine = N(5)-methyl-L-glutaminyl-[peptide chain release factor] + S-adenosyl-L-homocysteine + H(+)</text>
        <dbReference type="Rhea" id="RHEA:42896"/>
        <dbReference type="Rhea" id="RHEA-COMP:10271"/>
        <dbReference type="Rhea" id="RHEA-COMP:10272"/>
        <dbReference type="ChEBI" id="CHEBI:15378"/>
        <dbReference type="ChEBI" id="CHEBI:30011"/>
        <dbReference type="ChEBI" id="CHEBI:57856"/>
        <dbReference type="ChEBI" id="CHEBI:59789"/>
        <dbReference type="ChEBI" id="CHEBI:61891"/>
        <dbReference type="EC" id="2.1.1.297"/>
    </reaction>
</comment>
<dbReference type="NCBIfam" id="TIGR00536">
    <property type="entry name" value="hemK_fam"/>
    <property type="match status" value="1"/>
</dbReference>
<dbReference type="PANTHER" id="PTHR18895">
    <property type="entry name" value="HEMK METHYLTRANSFERASE"/>
    <property type="match status" value="1"/>
</dbReference>
<dbReference type="NCBIfam" id="TIGR03534">
    <property type="entry name" value="RF_mod_PrmC"/>
    <property type="match status" value="1"/>
</dbReference>